<evidence type="ECO:0000256" key="3">
    <source>
        <dbReference type="ARBA" id="ARBA00022448"/>
    </source>
</evidence>
<keyword evidence="6 10" id="KW-1133">Transmembrane helix</keyword>
<proteinExistence type="inferred from homology"/>
<keyword evidence="10" id="KW-1003">Cell membrane</keyword>
<comment type="subunit">
    <text evidence="10">Component of the Sec protein translocase complex. Heterotrimer consisting of SecY, SecE and SecG subunits. The heterotrimers can form oligomers, although 1 heterotrimer is thought to be able to translocate proteins. Interacts with the ribosome. Interacts with SecDF, and other proteins may be involved. Interacts with SecA.</text>
</comment>
<dbReference type="GO" id="GO:0006605">
    <property type="term" value="P:protein targeting"/>
    <property type="evidence" value="ECO:0007669"/>
    <property type="project" value="UniProtKB-UniRule"/>
</dbReference>
<gene>
    <name evidence="10 12" type="primary">secY</name>
    <name evidence="12" type="ORF">NCTC11087_01191</name>
</gene>
<feature type="transmembrane region" description="Helical" evidence="10">
    <location>
        <begin position="213"/>
        <end position="233"/>
    </location>
</feature>
<comment type="caution">
    <text evidence="10">Lacks conserved residue(s) required for the propagation of feature annotation.</text>
</comment>
<dbReference type="HAMAP" id="MF_01465">
    <property type="entry name" value="SecY"/>
    <property type="match status" value="1"/>
</dbReference>
<dbReference type="AlphaFoldDB" id="A0A380LLR8"/>
<dbReference type="Gene3D" id="1.10.3370.10">
    <property type="entry name" value="SecY subunit domain"/>
    <property type="match status" value="1"/>
</dbReference>
<dbReference type="InterPro" id="IPR023201">
    <property type="entry name" value="SecY_dom_sf"/>
</dbReference>
<comment type="similarity">
    <text evidence="2 10 11">Belongs to the SecY/SEC61-alpha family.</text>
</comment>
<comment type="function">
    <text evidence="10">The central subunit of the protein translocation channel SecYEG. Consists of two halves formed by TMs 1-5 and 6-10. These two domains form a lateral gate at the front which open onto the bilayer between TMs 2 and 7, and are clamped together by SecE at the back. The channel is closed by both a pore ring composed of hydrophobic SecY resides and a short helix (helix 2A) on the extracellular side of the membrane which forms a plug. The plug probably moves laterally to allow the channel to open. The ring and the pore may move independently.</text>
</comment>
<evidence type="ECO:0000256" key="11">
    <source>
        <dbReference type="RuleBase" id="RU004349"/>
    </source>
</evidence>
<dbReference type="Proteomes" id="UP000255523">
    <property type="component" value="Unassembled WGS sequence"/>
</dbReference>
<feature type="transmembrane region" description="Helical" evidence="10">
    <location>
        <begin position="113"/>
        <end position="134"/>
    </location>
</feature>
<dbReference type="GO" id="GO:0065002">
    <property type="term" value="P:intracellular protein transmembrane transport"/>
    <property type="evidence" value="ECO:0007669"/>
    <property type="project" value="UniProtKB-UniRule"/>
</dbReference>
<evidence type="ECO:0000256" key="6">
    <source>
        <dbReference type="ARBA" id="ARBA00022989"/>
    </source>
</evidence>
<keyword evidence="4 10" id="KW-0812">Transmembrane</keyword>
<evidence type="ECO:0000313" key="13">
    <source>
        <dbReference type="Proteomes" id="UP000255523"/>
    </source>
</evidence>
<accession>A0A380LLR8</accession>
<feature type="transmembrane region" description="Helical" evidence="10">
    <location>
        <begin position="175"/>
        <end position="193"/>
    </location>
</feature>
<protein>
    <recommendedName>
        <fullName evidence="9 10">Protein translocase subunit SecY</fullName>
    </recommendedName>
</protein>
<dbReference type="SUPFAM" id="SSF103491">
    <property type="entry name" value="Preprotein translocase SecY subunit"/>
    <property type="match status" value="1"/>
</dbReference>
<evidence type="ECO:0000256" key="7">
    <source>
        <dbReference type="ARBA" id="ARBA00023010"/>
    </source>
</evidence>
<evidence type="ECO:0000256" key="10">
    <source>
        <dbReference type="HAMAP-Rule" id="MF_01465"/>
    </source>
</evidence>
<dbReference type="GO" id="GO:0005886">
    <property type="term" value="C:plasma membrane"/>
    <property type="evidence" value="ECO:0007669"/>
    <property type="project" value="UniProtKB-SubCell"/>
</dbReference>
<evidence type="ECO:0000256" key="9">
    <source>
        <dbReference type="ARBA" id="ARBA00039733"/>
    </source>
</evidence>
<evidence type="ECO:0000256" key="4">
    <source>
        <dbReference type="ARBA" id="ARBA00022692"/>
    </source>
</evidence>
<dbReference type="OrthoDB" id="9809248at2"/>
<dbReference type="RefSeq" id="WP_022789339.1">
    <property type="nucleotide sequence ID" value="NZ_UHFX01000003.1"/>
</dbReference>
<feature type="transmembrane region" description="Helical" evidence="10">
    <location>
        <begin position="393"/>
        <end position="412"/>
    </location>
</feature>
<dbReference type="InterPro" id="IPR026593">
    <property type="entry name" value="SecY"/>
</dbReference>
<evidence type="ECO:0000256" key="2">
    <source>
        <dbReference type="ARBA" id="ARBA00005751"/>
    </source>
</evidence>
<evidence type="ECO:0000256" key="8">
    <source>
        <dbReference type="ARBA" id="ARBA00023136"/>
    </source>
</evidence>
<dbReference type="GeneID" id="77462156"/>
<keyword evidence="13" id="KW-1185">Reference proteome</keyword>
<feature type="transmembrane region" description="Helical" evidence="10">
    <location>
        <begin position="264"/>
        <end position="286"/>
    </location>
</feature>
<evidence type="ECO:0000313" key="12">
    <source>
        <dbReference type="EMBL" id="SUO04281.1"/>
    </source>
</evidence>
<feature type="transmembrane region" description="Helical" evidence="10">
    <location>
        <begin position="150"/>
        <end position="168"/>
    </location>
</feature>
<dbReference type="InterPro" id="IPR002208">
    <property type="entry name" value="SecY/SEC61-alpha"/>
</dbReference>
<feature type="transmembrane region" description="Helical" evidence="10">
    <location>
        <begin position="306"/>
        <end position="324"/>
    </location>
</feature>
<sequence>MISSFKAIIKNKDIRNRILFTLFAFLVYRLGSAITVPDVNTTDLVAGLEDNSLFAMLNLLGGGGLEQFSIFALGVTPYITASIIIQLLSMDVIPPLSELAKSGAKGRKQLDKYTRYLAVIFGFVQSFSLVYGFSSTYTGLIEGGATMSKILYIATIFTAGTMFLVWIGDQISTKGIGNGISMVIMAGIVGRLPRQFSSAWTSLIGDDPTGQGIGLFIGYIVVYLIIIIFVTLINTAERRIPIQYTSSSISLSKQSKSNYLPLKLNSASVIPVIFASSLMMAPLQIASFFASNKVTSVMTDWLGMRTWYSLVIYVLLILFFTFFYTKMQVNPEKIAENLGKSGAYIPSVRPGKETENYVNRVLSRLTTLGSVALALVAVLPHLMPLIWTEMNTSMALGGTGMIIVVGVAIETVRQVQGLITQKSYKNYFEDE</sequence>
<dbReference type="InterPro" id="IPR030659">
    <property type="entry name" value="SecY_CS"/>
</dbReference>
<keyword evidence="7 10" id="KW-0811">Translocation</keyword>
<keyword evidence="3 10" id="KW-0813">Transport</keyword>
<dbReference type="PANTHER" id="PTHR10906">
    <property type="entry name" value="SECY/SEC61-ALPHA FAMILY MEMBER"/>
    <property type="match status" value="1"/>
</dbReference>
<dbReference type="Pfam" id="PF00344">
    <property type="entry name" value="SecY"/>
    <property type="match status" value="1"/>
</dbReference>
<name>A0A380LLR8_9FIRM</name>
<feature type="transmembrane region" description="Helical" evidence="10">
    <location>
        <begin position="365"/>
        <end position="387"/>
    </location>
</feature>
<dbReference type="PROSITE" id="PS00755">
    <property type="entry name" value="SECY_1"/>
    <property type="match status" value="1"/>
</dbReference>
<dbReference type="PRINTS" id="PR00303">
    <property type="entry name" value="SECYTRNLCASE"/>
</dbReference>
<dbReference type="PIRSF" id="PIRSF004557">
    <property type="entry name" value="SecY"/>
    <property type="match status" value="1"/>
</dbReference>
<comment type="subcellular location">
    <subcellularLocation>
        <location evidence="10">Cell membrane</location>
        <topology evidence="10">Multi-pass membrane protein</topology>
    </subcellularLocation>
    <subcellularLocation>
        <location evidence="1">Membrane</location>
        <topology evidence="1">Multi-pass membrane protein</topology>
    </subcellularLocation>
</comment>
<dbReference type="FunFam" id="1.10.3370.10:FF:000001">
    <property type="entry name" value="Preprotein translocase subunit SecY"/>
    <property type="match status" value="1"/>
</dbReference>
<keyword evidence="5 10" id="KW-0653">Protein transport</keyword>
<reference evidence="12 13" key="1">
    <citation type="submission" date="2018-06" db="EMBL/GenBank/DDBJ databases">
        <authorList>
            <consortium name="Pathogen Informatics"/>
            <person name="Doyle S."/>
        </authorList>
    </citation>
    <scope>NUCLEOTIDE SEQUENCE [LARGE SCALE GENOMIC DNA]</scope>
    <source>
        <strain evidence="12 13">NCTC11087</strain>
    </source>
</reference>
<dbReference type="EMBL" id="UHFX01000003">
    <property type="protein sequence ID" value="SUO04281.1"/>
    <property type="molecule type" value="Genomic_DNA"/>
</dbReference>
<keyword evidence="8 10" id="KW-0472">Membrane</keyword>
<dbReference type="GO" id="GO:0043952">
    <property type="term" value="P:protein transport by the Sec complex"/>
    <property type="evidence" value="ECO:0007669"/>
    <property type="project" value="UniProtKB-UniRule"/>
</dbReference>
<evidence type="ECO:0000256" key="1">
    <source>
        <dbReference type="ARBA" id="ARBA00004141"/>
    </source>
</evidence>
<dbReference type="NCBIfam" id="TIGR00967">
    <property type="entry name" value="3a0501s007"/>
    <property type="match status" value="1"/>
</dbReference>
<feature type="transmembrane region" description="Helical" evidence="10">
    <location>
        <begin position="68"/>
        <end position="93"/>
    </location>
</feature>
<organism evidence="12 13">
    <name type="scientific">Faecalicoccus pleomorphus</name>
    <dbReference type="NCBI Taxonomy" id="1323"/>
    <lineage>
        <taxon>Bacteria</taxon>
        <taxon>Bacillati</taxon>
        <taxon>Bacillota</taxon>
        <taxon>Erysipelotrichia</taxon>
        <taxon>Erysipelotrichales</taxon>
        <taxon>Erysipelotrichaceae</taxon>
        <taxon>Faecalicoccus</taxon>
    </lineage>
</organism>
<evidence type="ECO:0000256" key="5">
    <source>
        <dbReference type="ARBA" id="ARBA00022927"/>
    </source>
</evidence>